<evidence type="ECO:0000256" key="1">
    <source>
        <dbReference type="SAM" id="SignalP"/>
    </source>
</evidence>
<gene>
    <name evidence="2" type="ORF">MGAL_10B030516</name>
</gene>
<proteinExistence type="predicted"/>
<keyword evidence="1" id="KW-0732">Signal</keyword>
<dbReference type="OrthoDB" id="10342293at2759"/>
<keyword evidence="3" id="KW-1185">Reference proteome</keyword>
<comment type="caution">
    <text evidence="2">The sequence shown here is derived from an EMBL/GenBank/DDBJ whole genome shotgun (WGS) entry which is preliminary data.</text>
</comment>
<evidence type="ECO:0000313" key="3">
    <source>
        <dbReference type="Proteomes" id="UP000596742"/>
    </source>
</evidence>
<protein>
    <submittedName>
        <fullName evidence="2">Uncharacterized protein</fullName>
    </submittedName>
</protein>
<organism evidence="2 3">
    <name type="scientific">Mytilus galloprovincialis</name>
    <name type="common">Mediterranean mussel</name>
    <dbReference type="NCBI Taxonomy" id="29158"/>
    <lineage>
        <taxon>Eukaryota</taxon>
        <taxon>Metazoa</taxon>
        <taxon>Spiralia</taxon>
        <taxon>Lophotrochozoa</taxon>
        <taxon>Mollusca</taxon>
        <taxon>Bivalvia</taxon>
        <taxon>Autobranchia</taxon>
        <taxon>Pteriomorphia</taxon>
        <taxon>Mytilida</taxon>
        <taxon>Mytiloidea</taxon>
        <taxon>Mytilidae</taxon>
        <taxon>Mytilinae</taxon>
        <taxon>Mytilus</taxon>
    </lineage>
</organism>
<dbReference type="AlphaFoldDB" id="A0A8B6FAI8"/>
<feature type="chain" id="PRO_5032379753" evidence="1">
    <location>
        <begin position="19"/>
        <end position="99"/>
    </location>
</feature>
<dbReference type="Proteomes" id="UP000596742">
    <property type="component" value="Unassembled WGS sequence"/>
</dbReference>
<reference evidence="2" key="1">
    <citation type="submission" date="2018-11" db="EMBL/GenBank/DDBJ databases">
        <authorList>
            <person name="Alioto T."/>
            <person name="Alioto T."/>
        </authorList>
    </citation>
    <scope>NUCLEOTIDE SEQUENCE</scope>
</reference>
<feature type="signal peptide" evidence="1">
    <location>
        <begin position="1"/>
        <end position="18"/>
    </location>
</feature>
<name>A0A8B6FAI8_MYTGA</name>
<sequence>MDHTILFSLIFMIESSFQDKVGNPYCNYKSGLETIEGFCCPRCKQDNNKEKCHYECPIDYYRFGKRCYGNTSKQYRTLNAFFTICVQSKVSKNALWNSS</sequence>
<accession>A0A8B6FAI8</accession>
<evidence type="ECO:0000313" key="2">
    <source>
        <dbReference type="EMBL" id="VDI46214.1"/>
    </source>
</evidence>
<dbReference type="EMBL" id="UYJE01006461">
    <property type="protein sequence ID" value="VDI46214.1"/>
    <property type="molecule type" value="Genomic_DNA"/>
</dbReference>